<sequence>MAAAKTLPGAIKLVILRPLYSYTPELNNIEQAAHLVPWKESALQGCFGPSYRVVGLFIQDILAGFYIVHDIAGEQTLMNIAIHPDYQGQGFGSELLGDLLTRASRWHEGQLILAAPVYLEVRESNISAIRLYERYGFKKLGARANYYPLPNTTDMETGLVYGRAIE</sequence>
<proteinExistence type="inferred from homology"/>
<keyword evidence="3 6" id="KW-0808">Transferase</keyword>
<dbReference type="InterPro" id="IPR016181">
    <property type="entry name" value="Acyl_CoA_acyltransferase"/>
</dbReference>
<dbReference type="SUPFAM" id="SSF55729">
    <property type="entry name" value="Acyl-CoA N-acyltransferases (Nat)"/>
    <property type="match status" value="1"/>
</dbReference>
<dbReference type="InterPro" id="IPR006464">
    <property type="entry name" value="AcTrfase_RimI/Ard1"/>
</dbReference>
<evidence type="ECO:0000256" key="1">
    <source>
        <dbReference type="ARBA" id="ARBA00005395"/>
    </source>
</evidence>
<gene>
    <name evidence="6" type="primary">rimI</name>
    <name evidence="6" type="ORF">CWE15_00895</name>
</gene>
<evidence type="ECO:0000259" key="5">
    <source>
        <dbReference type="PROSITE" id="PS51186"/>
    </source>
</evidence>
<dbReference type="PROSITE" id="PS51186">
    <property type="entry name" value="GNAT"/>
    <property type="match status" value="1"/>
</dbReference>
<evidence type="ECO:0000256" key="2">
    <source>
        <dbReference type="ARBA" id="ARBA00022490"/>
    </source>
</evidence>
<comment type="similarity">
    <text evidence="1">Belongs to the acetyltransferase family. RimI subfamily.</text>
</comment>
<dbReference type="RefSeq" id="WP_126756178.1">
    <property type="nucleotide sequence ID" value="NZ_PIPQ01000001.1"/>
</dbReference>
<dbReference type="InterPro" id="IPR050680">
    <property type="entry name" value="YpeA/RimI_acetyltransf"/>
</dbReference>
<evidence type="ECO:0000256" key="4">
    <source>
        <dbReference type="ARBA" id="ARBA00023315"/>
    </source>
</evidence>
<comment type="caution">
    <text evidence="6">The sequence shown here is derived from an EMBL/GenBank/DDBJ whole genome shotgun (WGS) entry which is preliminary data.</text>
</comment>
<dbReference type="CDD" id="cd04301">
    <property type="entry name" value="NAT_SF"/>
    <property type="match status" value="1"/>
</dbReference>
<evidence type="ECO:0000313" key="7">
    <source>
        <dbReference type="Proteomes" id="UP000286976"/>
    </source>
</evidence>
<keyword evidence="4" id="KW-0012">Acyltransferase</keyword>
<dbReference type="Proteomes" id="UP000286976">
    <property type="component" value="Unassembled WGS sequence"/>
</dbReference>
<reference evidence="6 7" key="1">
    <citation type="journal article" date="2011" name="Front. Microbiol.">
        <title>Genomic signatures of strain selection and enhancement in Bacillus atrophaeus var. globigii, a historical biowarfare simulant.</title>
        <authorList>
            <person name="Gibbons H.S."/>
            <person name="Broomall S.M."/>
            <person name="McNew L.A."/>
            <person name="Daligault H."/>
            <person name="Chapman C."/>
            <person name="Bruce D."/>
            <person name="Karavis M."/>
            <person name="Krepps M."/>
            <person name="McGregor P.A."/>
            <person name="Hong C."/>
            <person name="Park K.H."/>
            <person name="Akmal A."/>
            <person name="Feldman A."/>
            <person name="Lin J.S."/>
            <person name="Chang W.E."/>
            <person name="Higgs B.W."/>
            <person name="Demirev P."/>
            <person name="Lindquist J."/>
            <person name="Liem A."/>
            <person name="Fochler E."/>
            <person name="Read T.D."/>
            <person name="Tapia R."/>
            <person name="Johnson S."/>
            <person name="Bishop-Lilly K.A."/>
            <person name="Detter C."/>
            <person name="Han C."/>
            <person name="Sozhamannan S."/>
            <person name="Rosenzweig C.N."/>
            <person name="Skowronski E.W."/>
        </authorList>
    </citation>
    <scope>NUCLEOTIDE SEQUENCE [LARGE SCALE GENOMIC DNA]</scope>
    <source>
        <strain evidence="6 7">AIT1</strain>
    </source>
</reference>
<accession>A0A432X8U6</accession>
<name>A0A432X8U6_9GAMM</name>
<dbReference type="Pfam" id="PF13508">
    <property type="entry name" value="Acetyltransf_7"/>
    <property type="match status" value="1"/>
</dbReference>
<dbReference type="PANTHER" id="PTHR43420">
    <property type="entry name" value="ACETYLTRANSFERASE"/>
    <property type="match status" value="1"/>
</dbReference>
<dbReference type="InterPro" id="IPR000182">
    <property type="entry name" value="GNAT_dom"/>
</dbReference>
<evidence type="ECO:0000256" key="3">
    <source>
        <dbReference type="ARBA" id="ARBA00022679"/>
    </source>
</evidence>
<keyword evidence="2" id="KW-0963">Cytoplasm</keyword>
<protein>
    <submittedName>
        <fullName evidence="6">Ribosomal-protein-alanine N-acetyltransferase</fullName>
    </submittedName>
</protein>
<feature type="domain" description="N-acetyltransferase" evidence="5">
    <location>
        <begin position="14"/>
        <end position="166"/>
    </location>
</feature>
<dbReference type="Gene3D" id="3.40.630.30">
    <property type="match status" value="1"/>
</dbReference>
<keyword evidence="7" id="KW-1185">Reference proteome</keyword>
<dbReference type="AlphaFoldDB" id="A0A432X8U6"/>
<dbReference type="OrthoDB" id="9796919at2"/>
<dbReference type="NCBIfam" id="TIGR01575">
    <property type="entry name" value="rimI"/>
    <property type="match status" value="1"/>
</dbReference>
<evidence type="ECO:0000313" key="6">
    <source>
        <dbReference type="EMBL" id="RUO43789.1"/>
    </source>
</evidence>
<dbReference type="GO" id="GO:0008080">
    <property type="term" value="F:N-acetyltransferase activity"/>
    <property type="evidence" value="ECO:0007669"/>
    <property type="project" value="InterPro"/>
</dbReference>
<dbReference type="PANTHER" id="PTHR43420:SF12">
    <property type="entry name" value="N-ACETYLTRANSFERASE DOMAIN-CONTAINING PROTEIN"/>
    <property type="match status" value="1"/>
</dbReference>
<dbReference type="EMBL" id="PIPQ01000001">
    <property type="protein sequence ID" value="RUO43789.1"/>
    <property type="molecule type" value="Genomic_DNA"/>
</dbReference>
<organism evidence="6 7">
    <name type="scientific">Aliidiomarina taiwanensis</name>
    <dbReference type="NCBI Taxonomy" id="946228"/>
    <lineage>
        <taxon>Bacteria</taxon>
        <taxon>Pseudomonadati</taxon>
        <taxon>Pseudomonadota</taxon>
        <taxon>Gammaproteobacteria</taxon>
        <taxon>Alteromonadales</taxon>
        <taxon>Idiomarinaceae</taxon>
        <taxon>Aliidiomarina</taxon>
    </lineage>
</organism>